<reference evidence="4" key="1">
    <citation type="submission" date="2025-08" db="UniProtKB">
        <authorList>
            <consortium name="RefSeq"/>
        </authorList>
    </citation>
    <scope>IDENTIFICATION</scope>
    <source>
        <tissue evidence="4">Muscle</tissue>
    </source>
</reference>
<dbReference type="PANTHER" id="PTHR15646">
    <property type="entry name" value="LINKER FOR ACTIVATION OF T-CELLS FAMILY MEMBER 2"/>
    <property type="match status" value="1"/>
</dbReference>
<evidence type="ECO:0000313" key="3">
    <source>
        <dbReference type="Proteomes" id="UP000694851"/>
    </source>
</evidence>
<dbReference type="AlphaFoldDB" id="A0A8B7RMN1"/>
<dbReference type="OrthoDB" id="9447847at2759"/>
<feature type="compositionally biased region" description="Polar residues" evidence="1">
    <location>
        <begin position="143"/>
        <end position="154"/>
    </location>
</feature>
<dbReference type="GO" id="GO:0042113">
    <property type="term" value="P:B cell activation"/>
    <property type="evidence" value="ECO:0007669"/>
    <property type="project" value="InterPro"/>
</dbReference>
<dbReference type="InterPro" id="IPR031428">
    <property type="entry name" value="LAT2"/>
</dbReference>
<evidence type="ECO:0000256" key="1">
    <source>
        <dbReference type="SAM" id="MobiDB-lite"/>
    </source>
</evidence>
<dbReference type="Proteomes" id="UP000694851">
    <property type="component" value="Unplaced"/>
</dbReference>
<sequence length="265" mass="28440">MGAETELLWPGAALLLLLGVVASLCVRCSRPGAKRSEKIYEQRNLHENQQSFTVARTYSLAGQAWPGASMDTASDMASARKDKLLQFSPNLEDSASPRYQNFSRGSRHGSDAAYIWSWLRGPGTGTGTGTCSGKGLSGGTHPASPSQRQVTGASGTPERKGPEMSHLTEGQTETQGNTPSPWTITTGGSSGSPRKMTMMLIPMKTCSSASRSCPSQAMRNLRIIRTRLPSSSGENLRGPWSQSREKHLPPLQEAQMRTTTGSLIT</sequence>
<feature type="region of interest" description="Disordered" evidence="1">
    <location>
        <begin position="127"/>
        <end position="193"/>
    </location>
</feature>
<feature type="chain" id="PRO_5034804616" evidence="2">
    <location>
        <begin position="24"/>
        <end position="265"/>
    </location>
</feature>
<dbReference type="PANTHER" id="PTHR15646:SF5">
    <property type="entry name" value="LINKER FOR ACTIVATION OF T-CELLS FAMILY MEMBER 2"/>
    <property type="match status" value="1"/>
</dbReference>
<accession>A0A8B7RMN1</accession>
<organism evidence="3 4">
    <name type="scientific">Hipposideros armiger</name>
    <name type="common">Great Himalayan leaf-nosed bat</name>
    <dbReference type="NCBI Taxonomy" id="186990"/>
    <lineage>
        <taxon>Eukaryota</taxon>
        <taxon>Metazoa</taxon>
        <taxon>Chordata</taxon>
        <taxon>Craniata</taxon>
        <taxon>Vertebrata</taxon>
        <taxon>Euteleostomi</taxon>
        <taxon>Mammalia</taxon>
        <taxon>Eutheria</taxon>
        <taxon>Laurasiatheria</taxon>
        <taxon>Chiroptera</taxon>
        <taxon>Yinpterochiroptera</taxon>
        <taxon>Rhinolophoidea</taxon>
        <taxon>Hipposideridae</taxon>
        <taxon>Hipposideros</taxon>
    </lineage>
</organism>
<feature type="compositionally biased region" description="Gly residues" evidence="1">
    <location>
        <begin position="127"/>
        <end position="138"/>
    </location>
</feature>
<evidence type="ECO:0000256" key="2">
    <source>
        <dbReference type="SAM" id="SignalP"/>
    </source>
</evidence>
<dbReference type="GO" id="GO:0019722">
    <property type="term" value="P:calcium-mediated signaling"/>
    <property type="evidence" value="ECO:0007669"/>
    <property type="project" value="TreeGrafter"/>
</dbReference>
<keyword evidence="2" id="KW-0732">Signal</keyword>
<dbReference type="GeneID" id="109384969"/>
<dbReference type="GO" id="GO:0050853">
    <property type="term" value="P:B cell receptor signaling pathway"/>
    <property type="evidence" value="ECO:0007669"/>
    <property type="project" value="TreeGrafter"/>
</dbReference>
<feature type="signal peptide" evidence="2">
    <location>
        <begin position="1"/>
        <end position="23"/>
    </location>
</feature>
<protein>
    <submittedName>
        <fullName evidence="4">Linker for activation of T-cells family member 2 isoform X2</fullName>
    </submittedName>
</protein>
<dbReference type="GO" id="GO:0005886">
    <property type="term" value="C:plasma membrane"/>
    <property type="evidence" value="ECO:0007669"/>
    <property type="project" value="TreeGrafter"/>
</dbReference>
<dbReference type="Pfam" id="PF15703">
    <property type="entry name" value="LAT2"/>
    <property type="match status" value="1"/>
</dbReference>
<gene>
    <name evidence="4" type="primary">LAT2</name>
</gene>
<evidence type="ECO:0000313" key="4">
    <source>
        <dbReference type="RefSeq" id="XP_019502344.1"/>
    </source>
</evidence>
<dbReference type="RefSeq" id="XP_019502344.1">
    <property type="nucleotide sequence ID" value="XM_019646799.1"/>
</dbReference>
<dbReference type="CTD" id="7462"/>
<feature type="compositionally biased region" description="Polar residues" evidence="1">
    <location>
        <begin position="168"/>
        <end position="187"/>
    </location>
</feature>
<proteinExistence type="predicted"/>
<keyword evidence="3" id="KW-1185">Reference proteome</keyword>
<name>A0A8B7RMN1_HIPAR</name>